<name>A0AAV4T0E9_CAEEX</name>
<feature type="transmembrane region" description="Helical" evidence="1">
    <location>
        <begin position="57"/>
        <end position="80"/>
    </location>
</feature>
<keyword evidence="1" id="KW-1133">Transmembrane helix</keyword>
<organism evidence="2 3">
    <name type="scientific">Caerostris extrusa</name>
    <name type="common">Bark spider</name>
    <name type="synonym">Caerostris bankana</name>
    <dbReference type="NCBI Taxonomy" id="172846"/>
    <lineage>
        <taxon>Eukaryota</taxon>
        <taxon>Metazoa</taxon>
        <taxon>Ecdysozoa</taxon>
        <taxon>Arthropoda</taxon>
        <taxon>Chelicerata</taxon>
        <taxon>Arachnida</taxon>
        <taxon>Araneae</taxon>
        <taxon>Araneomorphae</taxon>
        <taxon>Entelegynae</taxon>
        <taxon>Araneoidea</taxon>
        <taxon>Araneidae</taxon>
        <taxon>Caerostris</taxon>
    </lineage>
</organism>
<keyword evidence="3" id="KW-1185">Reference proteome</keyword>
<feature type="non-terminal residue" evidence="2">
    <location>
        <position position="1"/>
    </location>
</feature>
<dbReference type="EMBL" id="BPLR01010354">
    <property type="protein sequence ID" value="GIY38769.1"/>
    <property type="molecule type" value="Genomic_DNA"/>
</dbReference>
<protein>
    <submittedName>
        <fullName evidence="2">Uncharacterized protein</fullName>
    </submittedName>
</protein>
<sequence>RKQSDFEEEPSAVPLGNRRLAVFLGFGLLITVEYFAGSKHREDLGETATAVSFTEDTFGSLPQVGTSPLVVVCILGRLFLSRLDVGR</sequence>
<proteinExistence type="predicted"/>
<dbReference type="AlphaFoldDB" id="A0AAV4T0E9"/>
<comment type="caution">
    <text evidence="2">The sequence shown here is derived from an EMBL/GenBank/DDBJ whole genome shotgun (WGS) entry which is preliminary data.</text>
</comment>
<dbReference type="Proteomes" id="UP001054945">
    <property type="component" value="Unassembled WGS sequence"/>
</dbReference>
<keyword evidence="1" id="KW-0812">Transmembrane</keyword>
<accession>A0AAV4T0E9</accession>
<evidence type="ECO:0000313" key="2">
    <source>
        <dbReference type="EMBL" id="GIY38769.1"/>
    </source>
</evidence>
<evidence type="ECO:0000256" key="1">
    <source>
        <dbReference type="SAM" id="Phobius"/>
    </source>
</evidence>
<evidence type="ECO:0000313" key="3">
    <source>
        <dbReference type="Proteomes" id="UP001054945"/>
    </source>
</evidence>
<gene>
    <name evidence="2" type="ORF">CEXT_64851</name>
</gene>
<keyword evidence="1" id="KW-0472">Membrane</keyword>
<feature type="transmembrane region" description="Helical" evidence="1">
    <location>
        <begin position="20"/>
        <end position="37"/>
    </location>
</feature>
<reference evidence="2 3" key="1">
    <citation type="submission" date="2021-06" db="EMBL/GenBank/DDBJ databases">
        <title>Caerostris extrusa draft genome.</title>
        <authorList>
            <person name="Kono N."/>
            <person name="Arakawa K."/>
        </authorList>
    </citation>
    <scope>NUCLEOTIDE SEQUENCE [LARGE SCALE GENOMIC DNA]</scope>
</reference>